<keyword evidence="8" id="KW-1185">Reference proteome</keyword>
<dbReference type="InterPro" id="IPR006694">
    <property type="entry name" value="Fatty_acid_hydroxylase"/>
</dbReference>
<evidence type="ECO:0000256" key="2">
    <source>
        <dbReference type="ARBA" id="ARBA00022692"/>
    </source>
</evidence>
<organism evidence="7 8">
    <name type="scientific">Daphnia galeata</name>
    <dbReference type="NCBI Taxonomy" id="27404"/>
    <lineage>
        <taxon>Eukaryota</taxon>
        <taxon>Metazoa</taxon>
        <taxon>Ecdysozoa</taxon>
        <taxon>Arthropoda</taxon>
        <taxon>Crustacea</taxon>
        <taxon>Branchiopoda</taxon>
        <taxon>Diplostraca</taxon>
        <taxon>Cladocera</taxon>
        <taxon>Anomopoda</taxon>
        <taxon>Daphniidae</taxon>
        <taxon>Daphnia</taxon>
    </lineage>
</organism>
<evidence type="ECO:0000256" key="1">
    <source>
        <dbReference type="ARBA" id="ARBA00004370"/>
    </source>
</evidence>
<evidence type="ECO:0000256" key="3">
    <source>
        <dbReference type="ARBA" id="ARBA00022989"/>
    </source>
</evidence>
<comment type="subcellular location">
    <subcellularLocation>
        <location evidence="1">Membrane</location>
    </subcellularLocation>
</comment>
<comment type="caution">
    <text evidence="7">The sequence shown here is derived from an EMBL/GenBank/DDBJ whole genome shotgun (WGS) entry which is preliminary data.</text>
</comment>
<name>A0A8J2RNX4_9CRUS</name>
<dbReference type="OrthoDB" id="408954at2759"/>
<dbReference type="GO" id="GO:0008610">
    <property type="term" value="P:lipid biosynthetic process"/>
    <property type="evidence" value="ECO:0007669"/>
    <property type="project" value="InterPro"/>
</dbReference>
<dbReference type="AlphaFoldDB" id="A0A8J2RNX4"/>
<feature type="domain" description="Fatty acid hydroxylase" evidence="6">
    <location>
        <begin position="159"/>
        <end position="281"/>
    </location>
</feature>
<protein>
    <recommendedName>
        <fullName evidence="6">Fatty acid hydroxylase domain-containing protein</fullName>
    </recommendedName>
</protein>
<feature type="transmembrane region" description="Helical" evidence="5">
    <location>
        <begin position="58"/>
        <end position="83"/>
    </location>
</feature>
<dbReference type="PANTHER" id="PTHR11863">
    <property type="entry name" value="STEROL DESATURASE"/>
    <property type="match status" value="1"/>
</dbReference>
<keyword evidence="2 5" id="KW-0812">Transmembrane</keyword>
<evidence type="ECO:0000256" key="4">
    <source>
        <dbReference type="ARBA" id="ARBA00023136"/>
    </source>
</evidence>
<accession>A0A8J2RNX4</accession>
<dbReference type="Proteomes" id="UP000789390">
    <property type="component" value="Unassembled WGS sequence"/>
</dbReference>
<evidence type="ECO:0000259" key="6">
    <source>
        <dbReference type="Pfam" id="PF04116"/>
    </source>
</evidence>
<evidence type="ECO:0000256" key="5">
    <source>
        <dbReference type="SAM" id="Phobius"/>
    </source>
</evidence>
<keyword evidence="4 5" id="KW-0472">Membrane</keyword>
<feature type="transmembrane region" description="Helical" evidence="5">
    <location>
        <begin position="12"/>
        <end position="31"/>
    </location>
</feature>
<dbReference type="GO" id="GO:0016020">
    <property type="term" value="C:membrane"/>
    <property type="evidence" value="ECO:0007669"/>
    <property type="project" value="UniProtKB-SubCell"/>
</dbReference>
<keyword evidence="3 5" id="KW-1133">Transmembrane helix</keyword>
<gene>
    <name evidence="7" type="ORF">DGAL_LOCUS7396</name>
</gene>
<dbReference type="Pfam" id="PF04116">
    <property type="entry name" value="FA_hydroxylase"/>
    <property type="match status" value="1"/>
</dbReference>
<sequence length="315" mass="37246">MQLKRIGVWQRRILLASTLFLISIFCGTTQLKQFRNASSVFLDSQWIKVLNWFGNDDFYLYVVGCILSIQIPFWSVGSVYMFLDYFNWPKWIRKYKVQPGTNEPLDLNKLIETVRVVLINQWLISNPIFVVSYFIKQLTNTMPKMYELPTPQRFLLELFVLIVIDEIALYYLHRLIHHPKLYARVHKKHHEWPAPIAVSFAYSTKTEYVLNMIPVGLGPILMNPHLVTLWIWYAFVHLRGINNHAGYQLPWLPASEHHDYHHMASTCCYGRTIFLDWLHGTDKGFRAYLTRKSRLEKRNSANTNDDVHQLVNKFD</sequence>
<evidence type="ECO:0000313" key="7">
    <source>
        <dbReference type="EMBL" id="CAH0104489.1"/>
    </source>
</evidence>
<dbReference type="GO" id="GO:0005506">
    <property type="term" value="F:iron ion binding"/>
    <property type="evidence" value="ECO:0007669"/>
    <property type="project" value="InterPro"/>
</dbReference>
<dbReference type="EMBL" id="CAKKLH010000144">
    <property type="protein sequence ID" value="CAH0104489.1"/>
    <property type="molecule type" value="Genomic_DNA"/>
</dbReference>
<evidence type="ECO:0000313" key="8">
    <source>
        <dbReference type="Proteomes" id="UP000789390"/>
    </source>
</evidence>
<dbReference type="GO" id="GO:0016491">
    <property type="term" value="F:oxidoreductase activity"/>
    <property type="evidence" value="ECO:0007669"/>
    <property type="project" value="InterPro"/>
</dbReference>
<reference evidence="7" key="1">
    <citation type="submission" date="2021-11" db="EMBL/GenBank/DDBJ databases">
        <authorList>
            <person name="Schell T."/>
        </authorList>
    </citation>
    <scope>NUCLEOTIDE SEQUENCE</scope>
    <source>
        <strain evidence="7">M5</strain>
    </source>
</reference>
<proteinExistence type="predicted"/>
<dbReference type="InterPro" id="IPR050307">
    <property type="entry name" value="Sterol_Desaturase_Related"/>
</dbReference>
<feature type="transmembrane region" description="Helical" evidence="5">
    <location>
        <begin position="155"/>
        <end position="172"/>
    </location>
</feature>